<evidence type="ECO:0000256" key="5">
    <source>
        <dbReference type="SAM" id="MobiDB-lite"/>
    </source>
</evidence>
<name>A0A518BC85_9BACT</name>
<feature type="region of interest" description="Disordered" evidence="5">
    <location>
        <begin position="1"/>
        <end position="24"/>
    </location>
</feature>
<keyword evidence="8" id="KW-1185">Reference proteome</keyword>
<dbReference type="GO" id="GO:0005524">
    <property type="term" value="F:ATP binding"/>
    <property type="evidence" value="ECO:0007669"/>
    <property type="project" value="UniProtKB-KW"/>
</dbReference>
<sequence length="276" mass="30452">MPTETPTVPVSSPEESPTTGTDSPHVLDVHDVTVAYHRRPVLWDIDVTIDQPALVGIVGPNGAGKSTLIKAILGLVRLASGSVSFFGQPYSSARSRIGYVPQRGSVDWDFPVSVLDVVLMGVFGKLGWFRRPKAADREWAMECLRQVGLADMHTRQIGQLSGGQQQRVFLARALAQRASLYFMDEPMAGVDAATERVIFEQLGQLRQQNKTVIVVHHDLRTVPHYFEEVILLNMRLVAYGRTEEVFTPENLRKTYGGQLGILTDVATSMASKGIRP</sequence>
<feature type="domain" description="ABC transporter" evidence="6">
    <location>
        <begin position="27"/>
        <end position="259"/>
    </location>
</feature>
<dbReference type="EMBL" id="CP036279">
    <property type="protein sequence ID" value="QDU64594.1"/>
    <property type="molecule type" value="Genomic_DNA"/>
</dbReference>
<dbReference type="InterPro" id="IPR017871">
    <property type="entry name" value="ABC_transporter-like_CS"/>
</dbReference>
<accession>A0A518BC85</accession>
<dbReference type="PANTHER" id="PTHR42734">
    <property type="entry name" value="METAL TRANSPORT SYSTEM ATP-BINDING PROTEIN TM_0124-RELATED"/>
    <property type="match status" value="1"/>
</dbReference>
<dbReference type="SMART" id="SM00382">
    <property type="entry name" value="AAA"/>
    <property type="match status" value="1"/>
</dbReference>
<evidence type="ECO:0000313" key="8">
    <source>
        <dbReference type="Proteomes" id="UP000317093"/>
    </source>
</evidence>
<organism evidence="7 8">
    <name type="scientific">Kolteria novifilia</name>
    <dbReference type="NCBI Taxonomy" id="2527975"/>
    <lineage>
        <taxon>Bacteria</taxon>
        <taxon>Pseudomonadati</taxon>
        <taxon>Planctomycetota</taxon>
        <taxon>Planctomycetia</taxon>
        <taxon>Kolteriales</taxon>
        <taxon>Kolteriaceae</taxon>
        <taxon>Kolteria</taxon>
    </lineage>
</organism>
<dbReference type="Pfam" id="PF00005">
    <property type="entry name" value="ABC_tran"/>
    <property type="match status" value="1"/>
</dbReference>
<dbReference type="KEGG" id="knv:Pan216_54840"/>
<reference evidence="7 8" key="1">
    <citation type="submission" date="2019-02" db="EMBL/GenBank/DDBJ databases">
        <title>Deep-cultivation of Planctomycetes and their phenomic and genomic characterization uncovers novel biology.</title>
        <authorList>
            <person name="Wiegand S."/>
            <person name="Jogler M."/>
            <person name="Boedeker C."/>
            <person name="Pinto D."/>
            <person name="Vollmers J."/>
            <person name="Rivas-Marin E."/>
            <person name="Kohn T."/>
            <person name="Peeters S.H."/>
            <person name="Heuer A."/>
            <person name="Rast P."/>
            <person name="Oberbeckmann S."/>
            <person name="Bunk B."/>
            <person name="Jeske O."/>
            <person name="Meyerdierks A."/>
            <person name="Storesund J.E."/>
            <person name="Kallscheuer N."/>
            <person name="Luecker S."/>
            <person name="Lage O.M."/>
            <person name="Pohl T."/>
            <person name="Merkel B.J."/>
            <person name="Hornburger P."/>
            <person name="Mueller R.-W."/>
            <person name="Bruemmer F."/>
            <person name="Labrenz M."/>
            <person name="Spormann A.M."/>
            <person name="Op den Camp H."/>
            <person name="Overmann J."/>
            <person name="Amann R."/>
            <person name="Jetten M.S.M."/>
            <person name="Mascher T."/>
            <person name="Medema M.H."/>
            <person name="Devos D.P."/>
            <person name="Kaster A.-K."/>
            <person name="Ovreas L."/>
            <person name="Rohde M."/>
            <person name="Galperin M.Y."/>
            <person name="Jogler C."/>
        </authorList>
    </citation>
    <scope>NUCLEOTIDE SEQUENCE [LARGE SCALE GENOMIC DNA]</scope>
    <source>
        <strain evidence="7 8">Pan216</strain>
    </source>
</reference>
<dbReference type="InterPro" id="IPR003593">
    <property type="entry name" value="AAA+_ATPase"/>
</dbReference>
<evidence type="ECO:0000256" key="1">
    <source>
        <dbReference type="ARBA" id="ARBA00005417"/>
    </source>
</evidence>
<dbReference type="AlphaFoldDB" id="A0A518BC85"/>
<keyword evidence="4 7" id="KW-0067">ATP-binding</keyword>
<keyword evidence="2" id="KW-0813">Transport</keyword>
<dbReference type="GO" id="GO:0016887">
    <property type="term" value="F:ATP hydrolysis activity"/>
    <property type="evidence" value="ECO:0007669"/>
    <property type="project" value="InterPro"/>
</dbReference>
<dbReference type="Proteomes" id="UP000317093">
    <property type="component" value="Chromosome"/>
</dbReference>
<proteinExistence type="inferred from homology"/>
<gene>
    <name evidence="7" type="primary">znuC_3</name>
    <name evidence="7" type="ORF">Pan216_54840</name>
</gene>
<dbReference type="PROSITE" id="PS50893">
    <property type="entry name" value="ABC_TRANSPORTER_2"/>
    <property type="match status" value="1"/>
</dbReference>
<evidence type="ECO:0000256" key="3">
    <source>
        <dbReference type="ARBA" id="ARBA00022741"/>
    </source>
</evidence>
<evidence type="ECO:0000256" key="4">
    <source>
        <dbReference type="ARBA" id="ARBA00022840"/>
    </source>
</evidence>
<dbReference type="InterPro" id="IPR027417">
    <property type="entry name" value="P-loop_NTPase"/>
</dbReference>
<dbReference type="InterPro" id="IPR050153">
    <property type="entry name" value="Metal_Ion_Import_ABC"/>
</dbReference>
<evidence type="ECO:0000256" key="2">
    <source>
        <dbReference type="ARBA" id="ARBA00022448"/>
    </source>
</evidence>
<dbReference type="PANTHER" id="PTHR42734:SF5">
    <property type="entry name" value="IRON TRANSPORT SYSTEM ATP-BINDING PROTEIN HI_0361-RELATED"/>
    <property type="match status" value="1"/>
</dbReference>
<dbReference type="SUPFAM" id="SSF52540">
    <property type="entry name" value="P-loop containing nucleoside triphosphate hydrolases"/>
    <property type="match status" value="1"/>
</dbReference>
<protein>
    <submittedName>
        <fullName evidence="7">High-affinity zinc uptake system ATP-binding protein ZnuC</fullName>
        <ecNumber evidence="7">3.6.3.-</ecNumber>
    </submittedName>
</protein>
<dbReference type="PROSITE" id="PS00211">
    <property type="entry name" value="ABC_TRANSPORTER_1"/>
    <property type="match status" value="1"/>
</dbReference>
<dbReference type="CDD" id="cd03235">
    <property type="entry name" value="ABC_Metallic_Cations"/>
    <property type="match status" value="1"/>
</dbReference>
<dbReference type="InterPro" id="IPR003439">
    <property type="entry name" value="ABC_transporter-like_ATP-bd"/>
</dbReference>
<evidence type="ECO:0000259" key="6">
    <source>
        <dbReference type="PROSITE" id="PS50893"/>
    </source>
</evidence>
<keyword evidence="7" id="KW-0378">Hydrolase</keyword>
<dbReference type="OrthoDB" id="9806726at2"/>
<dbReference type="EC" id="3.6.3.-" evidence="7"/>
<comment type="similarity">
    <text evidence="1">Belongs to the ABC transporter superfamily.</text>
</comment>
<evidence type="ECO:0000313" key="7">
    <source>
        <dbReference type="EMBL" id="QDU64594.1"/>
    </source>
</evidence>
<dbReference type="RefSeq" id="WP_145262905.1">
    <property type="nucleotide sequence ID" value="NZ_CP036279.1"/>
</dbReference>
<dbReference type="Gene3D" id="3.40.50.300">
    <property type="entry name" value="P-loop containing nucleotide triphosphate hydrolases"/>
    <property type="match status" value="1"/>
</dbReference>
<dbReference type="FunFam" id="3.40.50.300:FF:000134">
    <property type="entry name" value="Iron-enterobactin ABC transporter ATP-binding protein"/>
    <property type="match status" value="1"/>
</dbReference>
<keyword evidence="3" id="KW-0547">Nucleotide-binding</keyword>
<feature type="compositionally biased region" description="Low complexity" evidence="5">
    <location>
        <begin position="1"/>
        <end position="19"/>
    </location>
</feature>